<comment type="caution">
    <text evidence="2">The sequence shown here is derived from an EMBL/GenBank/DDBJ whole genome shotgun (WGS) entry which is preliminary data.</text>
</comment>
<gene>
    <name evidence="2" type="ORF">HDA44_003377</name>
</gene>
<reference evidence="2 3" key="1">
    <citation type="submission" date="2020-08" db="EMBL/GenBank/DDBJ databases">
        <title>Sequencing the genomes of 1000 actinobacteria strains.</title>
        <authorList>
            <person name="Klenk H.-P."/>
        </authorList>
    </citation>
    <scope>NUCLEOTIDE SEQUENCE [LARGE SCALE GENOMIC DNA]</scope>
    <source>
        <strain evidence="2 3">DSM 17294</strain>
    </source>
</reference>
<dbReference type="InterPro" id="IPR004360">
    <property type="entry name" value="Glyas_Fos-R_dOase_dom"/>
</dbReference>
<feature type="domain" description="VOC" evidence="1">
    <location>
        <begin position="240"/>
        <end position="365"/>
    </location>
</feature>
<keyword evidence="2" id="KW-0456">Lyase</keyword>
<dbReference type="PANTHER" id="PTHR36113:SF3">
    <property type="entry name" value="SLL5075 PROTEIN"/>
    <property type="match status" value="1"/>
</dbReference>
<dbReference type="InterPro" id="IPR051332">
    <property type="entry name" value="Fosfomycin_Res_Enzymes"/>
</dbReference>
<dbReference type="Gene3D" id="3.10.180.10">
    <property type="entry name" value="2,3-Dihydroxybiphenyl 1,2-Dioxygenase, domain 1"/>
    <property type="match status" value="2"/>
</dbReference>
<accession>A0A841DTF6</accession>
<dbReference type="Pfam" id="PF00903">
    <property type="entry name" value="Glyoxalase"/>
    <property type="match status" value="2"/>
</dbReference>
<feature type="domain" description="VOC" evidence="1">
    <location>
        <begin position="26"/>
        <end position="166"/>
    </location>
</feature>
<dbReference type="RefSeq" id="WP_184835456.1">
    <property type="nucleotide sequence ID" value="NZ_BAAAVN010000007.1"/>
</dbReference>
<name>A0A841DTF6_9ACTN</name>
<dbReference type="InterPro" id="IPR037523">
    <property type="entry name" value="VOC_core"/>
</dbReference>
<dbReference type="GO" id="GO:0016829">
    <property type="term" value="F:lyase activity"/>
    <property type="evidence" value="ECO:0007669"/>
    <property type="project" value="UniProtKB-KW"/>
</dbReference>
<keyword evidence="2" id="KW-0223">Dioxygenase</keyword>
<dbReference type="PANTHER" id="PTHR36113">
    <property type="entry name" value="LYASE, PUTATIVE-RELATED-RELATED"/>
    <property type="match status" value="1"/>
</dbReference>
<dbReference type="PROSITE" id="PS51819">
    <property type="entry name" value="VOC"/>
    <property type="match status" value="2"/>
</dbReference>
<keyword evidence="2" id="KW-0560">Oxidoreductase</keyword>
<protein>
    <submittedName>
        <fullName evidence="2">Catechol 2,3-dioxygenase-like lactoylglutathione lyase family enzyme</fullName>
    </submittedName>
</protein>
<proteinExistence type="predicted"/>
<sequence length="410" mass="46372">MTAQPAARKKFDVGGVLLDRPFKIRRLNHFGLNTADMDAALHFYGTLLGFRVTDTLDMTGIVKRRFPDLEQPCSGTGYFLQHNSDHHTLVLFSAWHYQTLMGNLPDGVSANQITWQANSMAEVNNAIGWFQGNGHKLHKVGRDMPGSNWHLYMFDPDRHRNEIVYGIEQIGWDGLSKPREMYYRAFHDTPAIPQTNEYTEVQDALARGIDIHSGYRHLDALPANHDVEGIMLPRPFKVVKHGPVGLFVEDLEIALDFYVHELGFTITEEVTYEGHRCVYLRANTEHHSLALYPIEMRGVTGLAQTSTTAMFGCQVASYRQLRNAVEFFKANGCDVLEPDPALHPGIDYAAHVVDPDGHVVQLYYYMEQIGWDGKPRPAAERPVITPGEWPETVPNYSDTYQGETFLGPWG</sequence>
<evidence type="ECO:0000313" key="3">
    <source>
        <dbReference type="Proteomes" id="UP000558997"/>
    </source>
</evidence>
<keyword evidence="3" id="KW-1185">Reference proteome</keyword>
<dbReference type="GO" id="GO:0051213">
    <property type="term" value="F:dioxygenase activity"/>
    <property type="evidence" value="ECO:0007669"/>
    <property type="project" value="UniProtKB-KW"/>
</dbReference>
<dbReference type="SUPFAM" id="SSF54593">
    <property type="entry name" value="Glyoxalase/Bleomycin resistance protein/Dihydroxybiphenyl dioxygenase"/>
    <property type="match status" value="2"/>
</dbReference>
<organism evidence="2 3">
    <name type="scientific">Kribbella solani</name>
    <dbReference type="NCBI Taxonomy" id="236067"/>
    <lineage>
        <taxon>Bacteria</taxon>
        <taxon>Bacillati</taxon>
        <taxon>Actinomycetota</taxon>
        <taxon>Actinomycetes</taxon>
        <taxon>Propionibacteriales</taxon>
        <taxon>Kribbellaceae</taxon>
        <taxon>Kribbella</taxon>
    </lineage>
</organism>
<evidence type="ECO:0000313" key="2">
    <source>
        <dbReference type="EMBL" id="MBB5980036.1"/>
    </source>
</evidence>
<evidence type="ECO:0000259" key="1">
    <source>
        <dbReference type="PROSITE" id="PS51819"/>
    </source>
</evidence>
<dbReference type="Proteomes" id="UP000558997">
    <property type="component" value="Unassembled WGS sequence"/>
</dbReference>
<dbReference type="EMBL" id="JACHNF010000001">
    <property type="protein sequence ID" value="MBB5980036.1"/>
    <property type="molecule type" value="Genomic_DNA"/>
</dbReference>
<dbReference type="AlphaFoldDB" id="A0A841DTF6"/>
<dbReference type="InterPro" id="IPR029068">
    <property type="entry name" value="Glyas_Bleomycin-R_OHBP_Dase"/>
</dbReference>